<name>A0A6J6MTK8_9ZZZZ</name>
<protein>
    <submittedName>
        <fullName evidence="1">Unannotated protein</fullName>
    </submittedName>
</protein>
<evidence type="ECO:0000313" key="1">
    <source>
        <dbReference type="EMBL" id="CAB4676989.1"/>
    </source>
</evidence>
<reference evidence="1" key="1">
    <citation type="submission" date="2020-05" db="EMBL/GenBank/DDBJ databases">
        <authorList>
            <person name="Chiriac C."/>
            <person name="Salcher M."/>
            <person name="Ghai R."/>
            <person name="Kavagutti S V."/>
        </authorList>
    </citation>
    <scope>NUCLEOTIDE SEQUENCE</scope>
</reference>
<sequence>MKLRNRMHAAALAACLMGATLLIAAAPGANAAPASPLLGTWTGPADAYYGGSFTQGTEKLTITTARGNVAKGTWQWKSTGGKWSKPKPVQLIVMNSAAGATSIDILGADSEGTYEGVLIPGVSFEIGYMDPSPDGGKNTLVLHSLMSKSK</sequence>
<accession>A0A6J6MTK8</accession>
<organism evidence="1">
    <name type="scientific">freshwater metagenome</name>
    <dbReference type="NCBI Taxonomy" id="449393"/>
    <lineage>
        <taxon>unclassified sequences</taxon>
        <taxon>metagenomes</taxon>
        <taxon>ecological metagenomes</taxon>
    </lineage>
</organism>
<dbReference type="EMBL" id="CAEZWW010000114">
    <property type="protein sequence ID" value="CAB4676989.1"/>
    <property type="molecule type" value="Genomic_DNA"/>
</dbReference>
<proteinExistence type="predicted"/>
<dbReference type="AlphaFoldDB" id="A0A6J6MTK8"/>
<gene>
    <name evidence="1" type="ORF">UFOPK2310_00968</name>
</gene>